<name>H8XAD9_CANO9</name>
<evidence type="ECO:0000313" key="3">
    <source>
        <dbReference type="EMBL" id="CCG25116.1"/>
    </source>
</evidence>
<feature type="compositionally biased region" description="Basic and acidic residues" evidence="1">
    <location>
        <begin position="1088"/>
        <end position="1097"/>
    </location>
</feature>
<dbReference type="KEGG" id="cot:CORT_0G04390"/>
<dbReference type="GeneID" id="14541868"/>
<dbReference type="Proteomes" id="UP000005018">
    <property type="component" value="Chromosome 7"/>
</dbReference>
<reference evidence="3 4" key="1">
    <citation type="journal article" date="2012" name="PLoS ONE">
        <title>Sequence and analysis of the genome of the pathogenic yeast Candida orthopsilosis.</title>
        <authorList>
            <person name="Riccombeni A."/>
            <person name="Vidanes G."/>
            <person name="Proux-Wera E."/>
            <person name="Wolfe K.H."/>
            <person name="Butler G."/>
        </authorList>
    </citation>
    <scope>NUCLEOTIDE SEQUENCE [LARGE SCALE GENOMIC DNA]</scope>
    <source>
        <strain evidence="3 4">Co 90-125</strain>
    </source>
</reference>
<protein>
    <submittedName>
        <fullName evidence="3">Sfi1 centrin-binding protein</fullName>
    </submittedName>
</protein>
<keyword evidence="4" id="KW-1185">Reference proteome</keyword>
<dbReference type="OrthoDB" id="4070448at2759"/>
<sequence>MEYKEALHGILKELKKLEDHNVEDSGEYETFAKSAINYLRTFLALDGNNHVLSLWSNIETIGYHTVAYRGTPSTHEIDFSNVLNHLKTRNDTNEGSLRAMLNLLSDSANPLRIKSDYQTIARKLTNILHRTIQSRDNAEHELKDYICSCLLYDMNFYKNLINEDNLEDTEVLADIVESQNNDDEGDSVFSTTESIDIYHPLELSSNNSSFLAIYRLLLPVLVARPTVSVWKVSCSIIEVFKKHQHVNYFESSDREIDISPLFSNMHKHLNQRYIQESTSTFLRGTEEDARTDPMSVFPGLMQVVTELKDFSRDVNPDFPRLFRHYLEFLDQNIPMATKGDYEYIEELPEVVNSILESGSAIDLKGVLERFIFLQSLLSCENPSESVTLLMRASCFDFERLRGLEEFMYQVWRSNLARVRKVESLCPKLVKRPSILSKWRLVTTKIQLRDQITSSHYEEKLQLLMIWRLKMALKKIREFGFKARQLNMRRVLNKWFSTFALVKGYYADAEELYTKTLLRKYTNAWKEKAKYAERTYVELEERCEYFIELNIQSLLKRTFTNWYRLLNPESGAVDLFSKLQQFKEIRNHFVVEIWFRKWQQSTELIYKLENFKHKQNRRVVHIVFDKWRCQLRLDEWAQKTIYDRNISKKKALFEKWRSNSSRALEARSFQDRKLIQHYFKIWTLRRNANMFAASQELNAMSDVFKNWELETMAKHCENSANRELVVSIYTQWEEKLKEAVMRDAEAAEFSEHSLGRVALKRWKTVLDAAKKLDFQADNAVANKFLTKWRSRCNKWMQEFEHVGLIDRHRLKYAWSAWKDKYDSVVEDKLATRLQYVTDYSDSLLKSRYFAEWREQYFYQKELQNIDFSYIPSLRTFISHWIQRLEEVHELNEKIKIHDEGLIYKTFAYWWSRLEQIDAMNEQGEDQFAQRNFALLRRSTQDWIFKFNKGVKRHYQLLDTFQERADKRLARNVIHLWLQKHRDRLEEEELANETYVSNSSPLASRTHQQRQLKGENTVPTPQRQFSPSKISTPRSKVPSPSKLQETSQRMRNQQVSQLRERFGRAKLSQRYKSNRPISPVKLNYDVDLSPPKDENRPILDNEFLSPNTSRSSSPTEVPSQLNTLNDSWIISTAKRVGRIKPIAFPTGEENDVRLSPASKVKRESRILI</sequence>
<dbReference type="RefSeq" id="XP_003871241.1">
    <property type="nucleotide sequence ID" value="XM_003871192.1"/>
</dbReference>
<feature type="compositionally biased region" description="Polar residues" evidence="1">
    <location>
        <begin position="1039"/>
        <end position="1055"/>
    </location>
</feature>
<accession>H8XAD9</accession>
<feature type="domain" description="Sfi1 spindle body" evidence="2">
    <location>
        <begin position="434"/>
        <end position="561"/>
    </location>
</feature>
<dbReference type="Pfam" id="PF08457">
    <property type="entry name" value="Sfi1"/>
    <property type="match status" value="2"/>
</dbReference>
<evidence type="ECO:0000256" key="1">
    <source>
        <dbReference type="SAM" id="MobiDB-lite"/>
    </source>
</evidence>
<organism evidence="3 4">
    <name type="scientific">Candida orthopsilosis (strain 90-125)</name>
    <name type="common">Yeast</name>
    <dbReference type="NCBI Taxonomy" id="1136231"/>
    <lineage>
        <taxon>Eukaryota</taxon>
        <taxon>Fungi</taxon>
        <taxon>Dikarya</taxon>
        <taxon>Ascomycota</taxon>
        <taxon>Saccharomycotina</taxon>
        <taxon>Pichiomycetes</taxon>
        <taxon>Debaryomycetaceae</taxon>
        <taxon>Candida/Lodderomyces clade</taxon>
        <taxon>Candida</taxon>
    </lineage>
</organism>
<dbReference type="EMBL" id="HE681725">
    <property type="protein sequence ID" value="CCG25116.1"/>
    <property type="molecule type" value="Genomic_DNA"/>
</dbReference>
<feature type="domain" description="Sfi1 spindle body" evidence="2">
    <location>
        <begin position="577"/>
        <end position="978"/>
    </location>
</feature>
<feature type="compositionally biased region" description="Polar residues" evidence="1">
    <location>
        <begin position="992"/>
        <end position="1009"/>
    </location>
</feature>
<dbReference type="eggNOG" id="KOG4775">
    <property type="taxonomic scope" value="Eukaryota"/>
</dbReference>
<dbReference type="InterPro" id="IPR013665">
    <property type="entry name" value="Sfi1_dom"/>
</dbReference>
<dbReference type="HOGENOM" id="CLU_261453_0_0_1"/>
<feature type="compositionally biased region" description="Polar residues" evidence="1">
    <location>
        <begin position="1015"/>
        <end position="1032"/>
    </location>
</feature>
<feature type="region of interest" description="Disordered" evidence="1">
    <location>
        <begin position="991"/>
        <end position="1118"/>
    </location>
</feature>
<evidence type="ECO:0000313" key="4">
    <source>
        <dbReference type="Proteomes" id="UP000005018"/>
    </source>
</evidence>
<gene>
    <name evidence="3" type="ORF">CORT_0G04390</name>
</gene>
<feature type="compositionally biased region" description="Polar residues" evidence="1">
    <location>
        <begin position="1102"/>
        <end position="1118"/>
    </location>
</feature>
<proteinExistence type="predicted"/>
<evidence type="ECO:0000259" key="2">
    <source>
        <dbReference type="Pfam" id="PF08457"/>
    </source>
</evidence>
<dbReference type="AlphaFoldDB" id="H8XAD9"/>